<sequence length="334" mass="34000">MTDLPTDTILDAIADRRAERRNFLRYAGGAAASAGALSLLAACGGDGDSSSSPSPTPTATTPTVGTDADVLNFALNLEYLEASFYSWAAFGQGLSTGIMSGVGTLGTVTGGAQVNFQDPIVAQYAREIANDEIAHVTFLRTILGSFAVAMPAINIGGDATGAFTAAARAAGVVGASDVFNPYASDINFLLGAYLFEDVGVSAYKGASPLIVNKVFIEAAAGILATEGYHAGLIRSVLYRKGVDPAETLAGASSILTNARLISDARDSLDGSSDIDQGIGDTTTANVVPTDTNGVAYSRSTGQVLNIVYLNKTAVGSGGFFPNGINGNIRTSAAS</sequence>
<dbReference type="eggNOG" id="COG1633">
    <property type="taxonomic scope" value="Bacteria"/>
</dbReference>
<keyword evidence="2" id="KW-1185">Reference proteome</keyword>
<accession>A0A097EIP0</accession>
<evidence type="ECO:0000313" key="1">
    <source>
        <dbReference type="EMBL" id="AIT07432.1"/>
    </source>
</evidence>
<protein>
    <recommendedName>
        <fullName evidence="3">Ferritin-like domain-containing protein</fullName>
    </recommendedName>
</protein>
<dbReference type="Proteomes" id="UP000033200">
    <property type="component" value="Chromosome"/>
</dbReference>
<name>A0A097EIP0_9SPHN</name>
<dbReference type="PANTHER" id="PTHR31694:SF26">
    <property type="entry name" value="OS05G0151100 PROTEIN"/>
    <property type="match status" value="1"/>
</dbReference>
<dbReference type="AlphaFoldDB" id="A0A097EIP0"/>
<gene>
    <name evidence="1" type="ORF">MC45_14815</name>
</gene>
<dbReference type="Pfam" id="PF13668">
    <property type="entry name" value="Ferritin_2"/>
    <property type="match status" value="1"/>
</dbReference>
<dbReference type="PANTHER" id="PTHR31694">
    <property type="entry name" value="DESICCATION-LIKE PROTEIN"/>
    <property type="match status" value="1"/>
</dbReference>
<dbReference type="HOGENOM" id="CLU_056689_1_0_5"/>
<dbReference type="InterPro" id="IPR052965">
    <property type="entry name" value="Pigment-catalase-like"/>
</dbReference>
<dbReference type="PROSITE" id="PS51318">
    <property type="entry name" value="TAT"/>
    <property type="match status" value="1"/>
</dbReference>
<proteinExistence type="predicted"/>
<reference evidence="1 2" key="1">
    <citation type="submission" date="2014-09" db="EMBL/GenBank/DDBJ databases">
        <title>Using Illumina technology Improving SMRT sequencing Genome Assembly by RASTools.</title>
        <authorList>
            <person name="Zhou Y."/>
            <person name="Ma T."/>
            <person name="Liu T."/>
        </authorList>
    </citation>
    <scope>NUCLEOTIDE SEQUENCE [LARGE SCALE GENOMIC DNA]</scope>
    <source>
        <strain evidence="1 2">ATCC 55669</strain>
    </source>
</reference>
<dbReference type="EMBL" id="CP009571">
    <property type="protein sequence ID" value="AIT07432.1"/>
    <property type="molecule type" value="Genomic_DNA"/>
</dbReference>
<evidence type="ECO:0000313" key="2">
    <source>
        <dbReference type="Proteomes" id="UP000033200"/>
    </source>
</evidence>
<dbReference type="STRING" id="1549858.MC45_14815"/>
<evidence type="ECO:0008006" key="3">
    <source>
        <dbReference type="Google" id="ProtNLM"/>
    </source>
</evidence>
<dbReference type="RefSeq" id="WP_038664756.1">
    <property type="nucleotide sequence ID" value="NZ_CP009571.1"/>
</dbReference>
<dbReference type="KEGG" id="stax:MC45_14815"/>
<dbReference type="InterPro" id="IPR006311">
    <property type="entry name" value="TAT_signal"/>
</dbReference>
<organism evidence="1 2">
    <name type="scientific">Sphingomonas taxi</name>
    <dbReference type="NCBI Taxonomy" id="1549858"/>
    <lineage>
        <taxon>Bacteria</taxon>
        <taxon>Pseudomonadati</taxon>
        <taxon>Pseudomonadota</taxon>
        <taxon>Alphaproteobacteria</taxon>
        <taxon>Sphingomonadales</taxon>
        <taxon>Sphingomonadaceae</taxon>
        <taxon>Sphingomonas</taxon>
    </lineage>
</organism>